<dbReference type="InterPro" id="IPR022764">
    <property type="entry name" value="Peptidase_S54_rhomboid_dom"/>
</dbReference>
<dbReference type="Pfam" id="PF01694">
    <property type="entry name" value="Rhomboid"/>
    <property type="match status" value="1"/>
</dbReference>
<evidence type="ECO:0000313" key="7">
    <source>
        <dbReference type="EMBL" id="KAA9131848.1"/>
    </source>
</evidence>
<feature type="transmembrane region" description="Helical" evidence="5">
    <location>
        <begin position="79"/>
        <end position="101"/>
    </location>
</feature>
<comment type="caution">
    <text evidence="7">The sequence shown here is derived from an EMBL/GenBank/DDBJ whole genome shotgun (WGS) entry which is preliminary data.</text>
</comment>
<feature type="transmembrane region" description="Helical" evidence="5">
    <location>
        <begin position="207"/>
        <end position="227"/>
    </location>
</feature>
<proteinExistence type="predicted"/>
<keyword evidence="4 5" id="KW-0472">Membrane</keyword>
<organism evidence="7 8">
    <name type="scientific">Marinihelvus fidelis</name>
    <dbReference type="NCBI Taxonomy" id="2613842"/>
    <lineage>
        <taxon>Bacteria</taxon>
        <taxon>Pseudomonadati</taxon>
        <taxon>Pseudomonadota</taxon>
        <taxon>Gammaproteobacteria</taxon>
        <taxon>Chromatiales</taxon>
        <taxon>Wenzhouxiangellaceae</taxon>
        <taxon>Marinihelvus</taxon>
    </lineage>
</organism>
<evidence type="ECO:0000259" key="6">
    <source>
        <dbReference type="Pfam" id="PF01694"/>
    </source>
</evidence>
<dbReference type="InterPro" id="IPR050925">
    <property type="entry name" value="Rhomboid_protease_S54"/>
</dbReference>
<evidence type="ECO:0000256" key="5">
    <source>
        <dbReference type="SAM" id="Phobius"/>
    </source>
</evidence>
<evidence type="ECO:0000256" key="2">
    <source>
        <dbReference type="ARBA" id="ARBA00022692"/>
    </source>
</evidence>
<dbReference type="EMBL" id="VYXP01000004">
    <property type="protein sequence ID" value="KAA9131848.1"/>
    <property type="molecule type" value="Genomic_DNA"/>
</dbReference>
<keyword evidence="2 5" id="KW-0812">Transmembrane</keyword>
<dbReference type="GO" id="GO:0006508">
    <property type="term" value="P:proteolysis"/>
    <property type="evidence" value="ECO:0007669"/>
    <property type="project" value="UniProtKB-KW"/>
</dbReference>
<feature type="transmembrane region" description="Helical" evidence="5">
    <location>
        <begin position="166"/>
        <end position="195"/>
    </location>
</feature>
<dbReference type="GO" id="GO:0016020">
    <property type="term" value="C:membrane"/>
    <property type="evidence" value="ECO:0007669"/>
    <property type="project" value="UniProtKB-SubCell"/>
</dbReference>
<evidence type="ECO:0000256" key="3">
    <source>
        <dbReference type="ARBA" id="ARBA00022989"/>
    </source>
</evidence>
<dbReference type="PANTHER" id="PTHR43731:SF26">
    <property type="entry name" value="RHOMBOID-LIKE PROTEIN 10, CHLOROPLASTIC"/>
    <property type="match status" value="1"/>
</dbReference>
<feature type="transmembrane region" description="Helical" evidence="5">
    <location>
        <begin position="113"/>
        <end position="134"/>
    </location>
</feature>
<comment type="subcellular location">
    <subcellularLocation>
        <location evidence="1">Membrane</location>
        <topology evidence="1">Multi-pass membrane protein</topology>
    </subcellularLocation>
</comment>
<reference evidence="7 8" key="1">
    <citation type="submission" date="2019-09" db="EMBL/GenBank/DDBJ databases">
        <title>Wenzhouxiangella sp. Genome sequencing and assembly.</title>
        <authorList>
            <person name="Zhang R."/>
        </authorList>
    </citation>
    <scope>NUCLEOTIDE SEQUENCE [LARGE SCALE GENOMIC DNA]</scope>
    <source>
        <strain evidence="7 8">W260</strain>
    </source>
</reference>
<protein>
    <submittedName>
        <fullName evidence="7">Rhomboid family intramembrane serine protease</fullName>
    </submittedName>
</protein>
<keyword evidence="3 5" id="KW-1133">Transmembrane helix</keyword>
<dbReference type="Gene3D" id="1.20.1540.10">
    <property type="entry name" value="Rhomboid-like"/>
    <property type="match status" value="1"/>
</dbReference>
<dbReference type="AlphaFoldDB" id="A0A5N0TAZ8"/>
<sequence length="235" mass="25644">MASAWGKGREKRLFERRSGLPLVTLLLTVLCLAVYILIALLPPLQHRIVIEVAGVNPSSMARAFAMPVSEWHAATFRPLLAALFVHVEFLHLLGNLAYLWVFGIPIERLRGALFLLLVFILGGAGAYLILAQRLPQVDTIVIGASGAVSAVLGAYLGLFPGRQIGLYLPLGLVVQSVRVPALLVIGSWFALQLLYSMVGPISGMMAWWIHLTGFALGLMLALLARAASHFRPRRY</sequence>
<accession>A0A5N0TAZ8</accession>
<dbReference type="PANTHER" id="PTHR43731">
    <property type="entry name" value="RHOMBOID PROTEASE"/>
    <property type="match status" value="1"/>
</dbReference>
<name>A0A5N0TAZ8_9GAMM</name>
<feature type="domain" description="Peptidase S54 rhomboid" evidence="6">
    <location>
        <begin position="79"/>
        <end position="224"/>
    </location>
</feature>
<dbReference type="InterPro" id="IPR035952">
    <property type="entry name" value="Rhomboid-like_sf"/>
</dbReference>
<feature type="transmembrane region" description="Helical" evidence="5">
    <location>
        <begin position="140"/>
        <end position="159"/>
    </location>
</feature>
<evidence type="ECO:0000256" key="4">
    <source>
        <dbReference type="ARBA" id="ARBA00023136"/>
    </source>
</evidence>
<evidence type="ECO:0000313" key="8">
    <source>
        <dbReference type="Proteomes" id="UP000325372"/>
    </source>
</evidence>
<evidence type="ECO:0000256" key="1">
    <source>
        <dbReference type="ARBA" id="ARBA00004141"/>
    </source>
</evidence>
<dbReference type="Proteomes" id="UP000325372">
    <property type="component" value="Unassembled WGS sequence"/>
</dbReference>
<dbReference type="RefSeq" id="WP_150863638.1">
    <property type="nucleotide sequence ID" value="NZ_VYXP01000004.1"/>
</dbReference>
<feature type="transmembrane region" description="Helical" evidence="5">
    <location>
        <begin position="20"/>
        <end position="41"/>
    </location>
</feature>
<dbReference type="SUPFAM" id="SSF144091">
    <property type="entry name" value="Rhomboid-like"/>
    <property type="match status" value="1"/>
</dbReference>
<gene>
    <name evidence="7" type="ORF">F3N42_06625</name>
</gene>
<keyword evidence="7" id="KW-0378">Hydrolase</keyword>
<keyword evidence="7" id="KW-0645">Protease</keyword>
<dbReference type="GO" id="GO:0004252">
    <property type="term" value="F:serine-type endopeptidase activity"/>
    <property type="evidence" value="ECO:0007669"/>
    <property type="project" value="InterPro"/>
</dbReference>
<keyword evidence="8" id="KW-1185">Reference proteome</keyword>